<dbReference type="RefSeq" id="YP_009237715.1">
    <property type="nucleotide sequence ID" value="NC_029644.1"/>
</dbReference>
<evidence type="ECO:0000256" key="4">
    <source>
        <dbReference type="ARBA" id="ARBA00022640"/>
    </source>
</evidence>
<accession>A0A0C5DGC0</accession>
<evidence type="ECO:0000256" key="1">
    <source>
        <dbReference type="ARBA" id="ARBA00004474"/>
    </source>
</evidence>
<sequence length="266" mass="29305">MTNLLYSTLEKKIKNQRAVKIITGLDNFHIDSIIKIVKAAEIGKASYVDIASNPEIVCIIKSITNLPICVSSIDPKELYNCAIKGADIVEIGNFDRFYSKKIVFSSQEILNLAQETKNLIPNKPICITIPHTFLLKEQISLAVSLKKLGISMIQTEGLTTKSSIYYNNITILNSMKSSASALSSTYALCKNIDIPIIAASGINCLSASVALSYGASIVGIGSSVSKYNTIYDMAKYIYEIVYSISTNKSLKNIQLNYIDHINYMFN</sequence>
<dbReference type="EMBL" id="KP330491">
    <property type="protein sequence ID" value="AJO68511.1"/>
    <property type="molecule type" value="Genomic_DNA"/>
</dbReference>
<reference evidence="5" key="1">
    <citation type="submission" date="2014-12" db="EMBL/GenBank/DDBJ databases">
        <title>The complete chloroplast genome of Gracilariopsis lemaneiformis.</title>
        <authorList>
            <person name="Bi G."/>
            <person name="Du Q."/>
            <person name="Sui Z."/>
            <person name="Mao Y."/>
        </authorList>
    </citation>
    <scope>NUCLEOTIDE SEQUENCE</scope>
</reference>
<gene>
    <name evidence="5" type="primary">ycf23</name>
</gene>
<geneLocation type="chloroplast" evidence="5"/>
<dbReference type="AlphaFoldDB" id="A0A0C5DGC0"/>
<reference evidence="6" key="2">
    <citation type="journal article" date="2016" name="Mitochondrial DNA Part B Resour">
        <title>The complete chloroplast genome of Gracilariopsis lemaneiformis, an important economic red alga of the family Gracilariaceae.</title>
        <authorList>
            <person name="Zhang Y."/>
            <person name="Guo Y.-M."/>
            <person name="Li T.-J."/>
            <person name="Chen C.-H."/>
            <person name="Shen K.-N."/>
            <person name="Hsiao C.-D."/>
        </authorList>
    </citation>
    <scope>NUCLEOTIDE SEQUENCE</scope>
</reference>
<comment type="subcellular location">
    <subcellularLocation>
        <location evidence="1">Plastid</location>
    </subcellularLocation>
</comment>
<dbReference type="GO" id="GO:0009536">
    <property type="term" value="C:plastid"/>
    <property type="evidence" value="ECO:0007669"/>
    <property type="project" value="UniProtKB-SubCell"/>
</dbReference>
<protein>
    <recommendedName>
        <fullName evidence="3">Uncharacterized protein ycf23</fullName>
    </recommendedName>
</protein>
<evidence type="ECO:0000313" key="5">
    <source>
        <dbReference type="EMBL" id="AJO68511.1"/>
    </source>
</evidence>
<comment type="similarity">
    <text evidence="2">Belongs to the ycf23 family.</text>
</comment>
<dbReference type="PANTHER" id="PTHR36895:SF1">
    <property type="entry name" value="YCF23 PROTEIN"/>
    <property type="match status" value="1"/>
</dbReference>
<dbReference type="GeneID" id="26995244"/>
<dbReference type="SUPFAM" id="SSF51395">
    <property type="entry name" value="FMN-linked oxidoreductases"/>
    <property type="match status" value="1"/>
</dbReference>
<dbReference type="PANTHER" id="PTHR36895">
    <property type="match status" value="1"/>
</dbReference>
<evidence type="ECO:0000256" key="3">
    <source>
        <dbReference type="ARBA" id="ARBA00021523"/>
    </source>
</evidence>
<keyword evidence="4 5" id="KW-0934">Plastid</keyword>
<name>A0A0C5DGC0_GRALE</name>
<dbReference type="Pfam" id="PF04481">
    <property type="entry name" value="DUF561"/>
    <property type="match status" value="1"/>
</dbReference>
<organism evidence="5">
    <name type="scientific">Gracilariopsis lemaneiformis</name>
    <name type="common">Red alga</name>
    <name type="synonym">Gracilaria lemaneiformis</name>
    <dbReference type="NCBI Taxonomy" id="2782"/>
    <lineage>
        <taxon>Eukaryota</taxon>
        <taxon>Rhodophyta</taxon>
        <taxon>Florideophyceae</taxon>
        <taxon>Rhodymeniophycidae</taxon>
        <taxon>Gracilariales</taxon>
        <taxon>Gracilariaceae</taxon>
        <taxon>Gracilariopsis</taxon>
    </lineage>
</organism>
<keyword evidence="5" id="KW-0150">Chloroplast</keyword>
<dbReference type="InterPro" id="IPR007570">
    <property type="entry name" value="Uncharacterised_Ycf23"/>
</dbReference>
<evidence type="ECO:0000313" key="6">
    <source>
        <dbReference type="EMBL" id="AML79944.1"/>
    </source>
</evidence>
<proteinExistence type="inferred from homology"/>
<evidence type="ECO:0000256" key="2">
    <source>
        <dbReference type="ARBA" id="ARBA00009664"/>
    </source>
</evidence>
<dbReference type="EMBL" id="KU179794">
    <property type="protein sequence ID" value="AML79944.1"/>
    <property type="molecule type" value="Genomic_DNA"/>
</dbReference>